<evidence type="ECO:0000313" key="3">
    <source>
        <dbReference type="EMBL" id="RZB12627.1"/>
    </source>
</evidence>
<dbReference type="InterPro" id="IPR052336">
    <property type="entry name" value="MlaD_Phospholipid_Transporter"/>
</dbReference>
<keyword evidence="1" id="KW-1133">Transmembrane helix</keyword>
<comment type="caution">
    <text evidence="3">The sequence shown here is derived from an EMBL/GenBank/DDBJ whole genome shotgun (WGS) entry which is preliminary data.</text>
</comment>
<sequence length="149" mass="16226">MHRSNVIEIFAGFIVLIAALSIGIIAFKKLPFNNTSHSCYTVKAHFPSVDGLDMGDDITLSGVKIGKVTSISLDRNFTPVVTMCIQKNVLLPSDSSASLSLSNFLGRRYIDIVLGSNEDSIPIGGFIEHTSSDLNLNVILTRLVNRFVK</sequence>
<keyword evidence="4" id="KW-1185">Reference proteome</keyword>
<dbReference type="OrthoDB" id="7164001at2"/>
<accession>A0A4Q6I9D2</accession>
<dbReference type="STRING" id="1242993.ehr_00372"/>
<dbReference type="GO" id="GO:0015914">
    <property type="term" value="P:phospholipid transport"/>
    <property type="evidence" value="ECO:0007669"/>
    <property type="project" value="InterPro"/>
</dbReference>
<dbReference type="InterPro" id="IPR030970">
    <property type="entry name" value="ABC_MlaD"/>
</dbReference>
<dbReference type="EMBL" id="QOHL01000012">
    <property type="protein sequence ID" value="RZB12627.1"/>
    <property type="molecule type" value="Genomic_DNA"/>
</dbReference>
<name>A0A4Q6I9D2_9RICK</name>
<dbReference type="AlphaFoldDB" id="A0A4Q6I9D2"/>
<dbReference type="PANTHER" id="PTHR33371">
    <property type="entry name" value="INTERMEMBRANE PHOSPHOLIPID TRANSPORT SYSTEM BINDING PROTEIN MLAD-RELATED"/>
    <property type="match status" value="1"/>
</dbReference>
<feature type="transmembrane region" description="Helical" evidence="1">
    <location>
        <begin position="6"/>
        <end position="27"/>
    </location>
</feature>
<organism evidence="3 4">
    <name type="scientific">Ehrlichia minasensis</name>
    <dbReference type="NCBI Taxonomy" id="1242993"/>
    <lineage>
        <taxon>Bacteria</taxon>
        <taxon>Pseudomonadati</taxon>
        <taxon>Pseudomonadota</taxon>
        <taxon>Alphaproteobacteria</taxon>
        <taxon>Rickettsiales</taxon>
        <taxon>Anaplasmataceae</taxon>
        <taxon>Ehrlichia</taxon>
    </lineage>
</organism>
<dbReference type="PANTHER" id="PTHR33371:SF4">
    <property type="entry name" value="INTERMEMBRANE PHOSPHOLIPID TRANSPORT SYSTEM BINDING PROTEIN MLAD"/>
    <property type="match status" value="1"/>
</dbReference>
<evidence type="ECO:0000313" key="4">
    <source>
        <dbReference type="Proteomes" id="UP000293377"/>
    </source>
</evidence>
<reference evidence="3 4" key="1">
    <citation type="submission" date="2018-06" db="EMBL/GenBank/DDBJ databases">
        <title>Complete Genome Sequence of Ehrlichia minasensis Isolated From Cattle.</title>
        <authorList>
            <person name="Aguiar D.M."/>
            <person name="Araujo J.P.A.Jr."/>
            <person name="Nakazato L."/>
            <person name="Bard E."/>
            <person name="Cabezas-Cruz A."/>
        </authorList>
    </citation>
    <scope>NUCLEOTIDE SEQUENCE [LARGE SCALE GENOMIC DNA]</scope>
    <source>
        <strain evidence="3 4">B11</strain>
    </source>
</reference>
<protein>
    <submittedName>
        <fullName evidence="3">Outer membrane lipid asymmetry maintenance protein MlaD</fullName>
    </submittedName>
</protein>
<dbReference type="InterPro" id="IPR003399">
    <property type="entry name" value="Mce/MlaD"/>
</dbReference>
<gene>
    <name evidence="3" type="primary">mlaD</name>
    <name evidence="3" type="ORF">DRF75_03010</name>
</gene>
<feature type="domain" description="Mce/MlaD" evidence="2">
    <location>
        <begin position="39"/>
        <end position="113"/>
    </location>
</feature>
<dbReference type="RefSeq" id="WP_045170982.1">
    <property type="nucleotide sequence ID" value="NZ_QOHL01000012.1"/>
</dbReference>
<dbReference type="Pfam" id="PF02470">
    <property type="entry name" value="MlaD"/>
    <property type="match status" value="1"/>
</dbReference>
<keyword evidence="1" id="KW-0472">Membrane</keyword>
<dbReference type="Proteomes" id="UP000293377">
    <property type="component" value="Unassembled WGS sequence"/>
</dbReference>
<dbReference type="NCBIfam" id="TIGR04430">
    <property type="entry name" value="OM_asym_MlaD"/>
    <property type="match status" value="1"/>
</dbReference>
<evidence type="ECO:0000256" key="1">
    <source>
        <dbReference type="SAM" id="Phobius"/>
    </source>
</evidence>
<keyword evidence="1" id="KW-0812">Transmembrane</keyword>
<proteinExistence type="predicted"/>
<evidence type="ECO:0000259" key="2">
    <source>
        <dbReference type="Pfam" id="PF02470"/>
    </source>
</evidence>